<protein>
    <submittedName>
        <fullName evidence="2">PadR family transcriptional regulator</fullName>
    </submittedName>
</protein>
<proteinExistence type="predicted"/>
<dbReference type="AlphaFoldDB" id="A0AAP2DC94"/>
<dbReference type="EMBL" id="JAHESC010000035">
    <property type="protein sequence ID" value="MBT1689109.1"/>
    <property type="molecule type" value="Genomic_DNA"/>
</dbReference>
<dbReference type="Gene3D" id="1.10.10.10">
    <property type="entry name" value="Winged helix-like DNA-binding domain superfamily/Winged helix DNA-binding domain"/>
    <property type="match status" value="1"/>
</dbReference>
<evidence type="ECO:0000313" key="3">
    <source>
        <dbReference type="Proteomes" id="UP001319180"/>
    </source>
</evidence>
<dbReference type="Pfam" id="PF03551">
    <property type="entry name" value="PadR"/>
    <property type="match status" value="1"/>
</dbReference>
<dbReference type="RefSeq" id="WP_254092334.1">
    <property type="nucleotide sequence ID" value="NZ_JAHESC010000035.1"/>
</dbReference>
<dbReference type="InterPro" id="IPR036390">
    <property type="entry name" value="WH_DNA-bd_sf"/>
</dbReference>
<dbReference type="InterPro" id="IPR036388">
    <property type="entry name" value="WH-like_DNA-bd_sf"/>
</dbReference>
<evidence type="ECO:0000313" key="2">
    <source>
        <dbReference type="EMBL" id="MBT1689109.1"/>
    </source>
</evidence>
<keyword evidence="3" id="KW-1185">Reference proteome</keyword>
<organism evidence="2 3">
    <name type="scientific">Dawidia soli</name>
    <dbReference type="NCBI Taxonomy" id="2782352"/>
    <lineage>
        <taxon>Bacteria</taxon>
        <taxon>Pseudomonadati</taxon>
        <taxon>Bacteroidota</taxon>
        <taxon>Cytophagia</taxon>
        <taxon>Cytophagales</taxon>
        <taxon>Chryseotaleaceae</taxon>
        <taxon>Dawidia</taxon>
    </lineage>
</organism>
<feature type="domain" description="Transcription regulator PadR N-terminal" evidence="1">
    <location>
        <begin position="17"/>
        <end position="91"/>
    </location>
</feature>
<sequence length="114" mass="12827">MIETRLGDFEETVMLIVGILGDAEAYAFRIAKAFEQRTGRSISIGAVHSTLDRLETKGFVRSSLKNATSERGDRKKRIFVITALGKRVLKESMEFKVQLWKEYPAFAGKLGLTE</sequence>
<name>A0AAP2DC94_9BACT</name>
<dbReference type="PANTHER" id="PTHR33169">
    <property type="entry name" value="PADR-FAMILY TRANSCRIPTIONAL REGULATOR"/>
    <property type="match status" value="1"/>
</dbReference>
<accession>A0AAP2DC94</accession>
<dbReference type="SUPFAM" id="SSF46785">
    <property type="entry name" value="Winged helix' DNA-binding domain"/>
    <property type="match status" value="1"/>
</dbReference>
<dbReference type="InterPro" id="IPR005149">
    <property type="entry name" value="Tscrpt_reg_PadR_N"/>
</dbReference>
<gene>
    <name evidence="2" type="ORF">KK078_21260</name>
</gene>
<dbReference type="Proteomes" id="UP001319180">
    <property type="component" value="Unassembled WGS sequence"/>
</dbReference>
<reference evidence="2 3" key="1">
    <citation type="submission" date="2021-05" db="EMBL/GenBank/DDBJ databases">
        <title>A Polyphasic approach of four new species of the genus Ohtaekwangia: Ohtaekwangia histidinii sp. nov., Ohtaekwangia cretensis sp. nov., Ohtaekwangia indiensis sp. nov., Ohtaekwangia reichenbachii sp. nov. from diverse environment.</title>
        <authorList>
            <person name="Octaviana S."/>
        </authorList>
    </citation>
    <scope>NUCLEOTIDE SEQUENCE [LARGE SCALE GENOMIC DNA]</scope>
    <source>
        <strain evidence="2 3">PWU37</strain>
    </source>
</reference>
<dbReference type="PANTHER" id="PTHR33169:SF14">
    <property type="entry name" value="TRANSCRIPTIONAL REGULATOR RV3488"/>
    <property type="match status" value="1"/>
</dbReference>
<dbReference type="InterPro" id="IPR052509">
    <property type="entry name" value="Metal_resp_DNA-bind_regulator"/>
</dbReference>
<evidence type="ECO:0000259" key="1">
    <source>
        <dbReference type="Pfam" id="PF03551"/>
    </source>
</evidence>
<comment type="caution">
    <text evidence="2">The sequence shown here is derived from an EMBL/GenBank/DDBJ whole genome shotgun (WGS) entry which is preliminary data.</text>
</comment>